<evidence type="ECO:0000256" key="2">
    <source>
        <dbReference type="SAM" id="MobiDB-lite"/>
    </source>
</evidence>
<feature type="region of interest" description="Disordered" evidence="2">
    <location>
        <begin position="177"/>
        <end position="205"/>
    </location>
</feature>
<dbReference type="Proteomes" id="UP001140560">
    <property type="component" value="Unassembled WGS sequence"/>
</dbReference>
<dbReference type="SUPFAM" id="SSF56112">
    <property type="entry name" value="Protein kinase-like (PK-like)"/>
    <property type="match status" value="1"/>
</dbReference>
<dbReference type="PANTHER" id="PTHR22603">
    <property type="entry name" value="CHOLINE/ETHANOALAMINE KINASE"/>
    <property type="match status" value="1"/>
</dbReference>
<dbReference type="Gene3D" id="3.90.1200.10">
    <property type="match status" value="1"/>
</dbReference>
<sequence>MQTEWTYNYHDAEASWRCKTKYYPTVEEQHRFIRAYLLHNPTYKAQGGYTSNPPTPHLGPLPSSASTTALAATAAPSSISAFMLDSRAPPGEKHTSYQDQETQAERQTEEECRRLMAETKLWRLANSAMWVAWGIVQAHIPGMPDFEAEKKKADAGKTAEAEELESATAELRAVAEAEEKKGSVSQEKADKKDDAKVPSDEETDLFKSQDEEEFDYLAYANDRAMFLWGDAIRMGVVKAEELPEELQKKVRVVEY</sequence>
<dbReference type="GO" id="GO:0004103">
    <property type="term" value="F:choline kinase activity"/>
    <property type="evidence" value="ECO:0007669"/>
    <property type="project" value="TreeGrafter"/>
</dbReference>
<organism evidence="3 4">
    <name type="scientific">Neocucurbitaria cava</name>
    <dbReference type="NCBI Taxonomy" id="798079"/>
    <lineage>
        <taxon>Eukaryota</taxon>
        <taxon>Fungi</taxon>
        <taxon>Dikarya</taxon>
        <taxon>Ascomycota</taxon>
        <taxon>Pezizomycotina</taxon>
        <taxon>Dothideomycetes</taxon>
        <taxon>Pleosporomycetidae</taxon>
        <taxon>Pleosporales</taxon>
        <taxon>Pleosporineae</taxon>
        <taxon>Cucurbitariaceae</taxon>
        <taxon>Neocucurbitaria</taxon>
    </lineage>
</organism>
<evidence type="ECO:0000313" key="3">
    <source>
        <dbReference type="EMBL" id="KAJ4373352.1"/>
    </source>
</evidence>
<evidence type="ECO:0000313" key="4">
    <source>
        <dbReference type="Proteomes" id="UP001140560"/>
    </source>
</evidence>
<protein>
    <submittedName>
        <fullName evidence="3">Uncharacterized protein</fullName>
    </submittedName>
</protein>
<feature type="region of interest" description="Disordered" evidence="2">
    <location>
        <begin position="84"/>
        <end position="111"/>
    </location>
</feature>
<dbReference type="Pfam" id="PF01633">
    <property type="entry name" value="Choline_kinase"/>
    <property type="match status" value="1"/>
</dbReference>
<dbReference type="GO" id="GO:0005737">
    <property type="term" value="C:cytoplasm"/>
    <property type="evidence" value="ECO:0007669"/>
    <property type="project" value="TreeGrafter"/>
</dbReference>
<dbReference type="EMBL" id="JAPEUY010000005">
    <property type="protein sequence ID" value="KAJ4373352.1"/>
    <property type="molecule type" value="Genomic_DNA"/>
</dbReference>
<comment type="similarity">
    <text evidence="1">Belongs to the choline/ethanolamine kinase family.</text>
</comment>
<keyword evidence="4" id="KW-1185">Reference proteome</keyword>
<dbReference type="GO" id="GO:0006646">
    <property type="term" value="P:phosphatidylethanolamine biosynthetic process"/>
    <property type="evidence" value="ECO:0007669"/>
    <property type="project" value="TreeGrafter"/>
</dbReference>
<comment type="caution">
    <text evidence="3">The sequence shown here is derived from an EMBL/GenBank/DDBJ whole genome shotgun (WGS) entry which is preliminary data.</text>
</comment>
<dbReference type="PANTHER" id="PTHR22603:SF93">
    <property type="entry name" value="RE24176P"/>
    <property type="match status" value="1"/>
</dbReference>
<dbReference type="AlphaFoldDB" id="A0A9W9CPM1"/>
<dbReference type="OrthoDB" id="10267235at2759"/>
<name>A0A9W9CPM1_9PLEO</name>
<gene>
    <name evidence="3" type="ORF">N0V83_003647</name>
</gene>
<accession>A0A9W9CPM1</accession>
<dbReference type="InterPro" id="IPR011009">
    <property type="entry name" value="Kinase-like_dom_sf"/>
</dbReference>
<proteinExistence type="inferred from homology"/>
<evidence type="ECO:0000256" key="1">
    <source>
        <dbReference type="ARBA" id="ARBA00038211"/>
    </source>
</evidence>
<dbReference type="GO" id="GO:0004305">
    <property type="term" value="F:ethanolamine kinase activity"/>
    <property type="evidence" value="ECO:0007669"/>
    <property type="project" value="TreeGrafter"/>
</dbReference>
<reference evidence="3" key="1">
    <citation type="submission" date="2022-10" db="EMBL/GenBank/DDBJ databases">
        <title>Tapping the CABI collections for fungal endophytes: first genome assemblies for Collariella, Neodidymelliopsis, Ascochyta clinopodiicola, Didymella pomorum, Didymosphaeria variabile, Neocosmospora piperis and Neocucurbitaria cava.</title>
        <authorList>
            <person name="Hill R."/>
        </authorList>
    </citation>
    <scope>NUCLEOTIDE SEQUENCE</scope>
    <source>
        <strain evidence="3">IMI 356814</strain>
    </source>
</reference>